<protein>
    <submittedName>
        <fullName evidence="4">Uncharacterized protein</fullName>
    </submittedName>
</protein>
<evidence type="ECO:0000256" key="1">
    <source>
        <dbReference type="SAM" id="Coils"/>
    </source>
</evidence>
<feature type="transmembrane region" description="Helical" evidence="3">
    <location>
        <begin position="319"/>
        <end position="338"/>
    </location>
</feature>
<evidence type="ECO:0000256" key="2">
    <source>
        <dbReference type="SAM" id="MobiDB-lite"/>
    </source>
</evidence>
<dbReference type="AlphaFoldDB" id="A0A3R6B7A9"/>
<keyword evidence="3" id="KW-0812">Transmembrane</keyword>
<comment type="caution">
    <text evidence="4">The sequence shown here is derived from an EMBL/GenBank/DDBJ whole genome shotgun (WGS) entry which is preliminary data.</text>
</comment>
<name>A0A3R6B7A9_9BACT</name>
<dbReference type="RefSeq" id="WP_122205075.1">
    <property type="nucleotide sequence ID" value="NZ_QSII01000039.1"/>
</dbReference>
<feature type="region of interest" description="Disordered" evidence="2">
    <location>
        <begin position="216"/>
        <end position="243"/>
    </location>
</feature>
<organism evidence="4 5">
    <name type="scientific">Parabacteroides merdae</name>
    <dbReference type="NCBI Taxonomy" id="46503"/>
    <lineage>
        <taxon>Bacteria</taxon>
        <taxon>Pseudomonadati</taxon>
        <taxon>Bacteroidota</taxon>
        <taxon>Bacteroidia</taxon>
        <taxon>Bacteroidales</taxon>
        <taxon>Tannerellaceae</taxon>
        <taxon>Parabacteroides</taxon>
    </lineage>
</organism>
<keyword evidence="3" id="KW-0472">Membrane</keyword>
<proteinExistence type="predicted"/>
<sequence>MNVEVFIYGTPTGNCFYGKTDEKIYFDTFYNGDKANYLSVKIRKAGDNKVYCYYNYLVYQNVIGKQGRPGSFFGITLRLDAYCMDIQNIYRILDNVFWSFINIKGGLLKGVGNHLQYTVDDFNDTSKLKSIETQLIDDFSRRFTGNGICFTAIDHTFTHEGGELYKLNLYDYSNEDIFQFIKETGQIRISPYYPTQEISRRQQQYDKQLEEIRQQHESDRRIDLEDKNKLHNSLSEERNKNSNLQAELEQKNKEIEQLDGKIKNIERAKEVEYLIEQIKIPIEKLSGYIVNKAPVVANEIVRQGRKWYTRFFEFIRKSIPFVNMILIVVILLCISGYIQPNQSVDEEKVRLTEEIKKLKDEKKELEKQLEVSRIPEKGITIDIVNFKEKTLQKGKTYKIRADLSKEFFQWNIEGAEIKNGKDGIFPLKVTGDTIRISLLLNNETVAERTILSK</sequence>
<dbReference type="EMBL" id="QSII01000039">
    <property type="protein sequence ID" value="RHC79267.1"/>
    <property type="molecule type" value="Genomic_DNA"/>
</dbReference>
<evidence type="ECO:0000313" key="4">
    <source>
        <dbReference type="EMBL" id="RHC79267.1"/>
    </source>
</evidence>
<keyword evidence="3" id="KW-1133">Transmembrane helix</keyword>
<dbReference type="Proteomes" id="UP000286260">
    <property type="component" value="Unassembled WGS sequence"/>
</dbReference>
<feature type="compositionally biased region" description="Basic and acidic residues" evidence="2">
    <location>
        <begin position="216"/>
        <end position="240"/>
    </location>
</feature>
<evidence type="ECO:0000313" key="5">
    <source>
        <dbReference type="Proteomes" id="UP000286260"/>
    </source>
</evidence>
<keyword evidence="1" id="KW-0175">Coiled coil</keyword>
<reference evidence="4 5" key="1">
    <citation type="submission" date="2018-08" db="EMBL/GenBank/DDBJ databases">
        <title>A genome reference for cultivated species of the human gut microbiota.</title>
        <authorList>
            <person name="Zou Y."/>
            <person name="Xue W."/>
            <person name="Luo G."/>
        </authorList>
    </citation>
    <scope>NUCLEOTIDE SEQUENCE [LARGE SCALE GENOMIC DNA]</scope>
    <source>
        <strain evidence="4 5">AM34-17</strain>
    </source>
</reference>
<gene>
    <name evidence="4" type="ORF">DW828_18900</name>
</gene>
<evidence type="ECO:0000256" key="3">
    <source>
        <dbReference type="SAM" id="Phobius"/>
    </source>
</evidence>
<accession>A0A3R6B7A9</accession>
<feature type="coiled-coil region" evidence="1">
    <location>
        <begin position="341"/>
        <end position="371"/>
    </location>
</feature>